<dbReference type="PRINTS" id="PR00039">
    <property type="entry name" value="HTHLYSR"/>
</dbReference>
<comment type="caution">
    <text evidence="7">The sequence shown here is derived from an EMBL/GenBank/DDBJ whole genome shotgun (WGS) entry which is preliminary data.</text>
</comment>
<evidence type="ECO:0000256" key="1">
    <source>
        <dbReference type="ARBA" id="ARBA00009437"/>
    </source>
</evidence>
<feature type="domain" description="HTH lysR-type" evidence="6">
    <location>
        <begin position="6"/>
        <end position="63"/>
    </location>
</feature>
<dbReference type="Gene3D" id="1.10.10.10">
    <property type="entry name" value="Winged helix-like DNA-binding domain superfamily/Winged helix DNA-binding domain"/>
    <property type="match status" value="1"/>
</dbReference>
<dbReference type="GO" id="GO:0006351">
    <property type="term" value="P:DNA-templated transcription"/>
    <property type="evidence" value="ECO:0007669"/>
    <property type="project" value="TreeGrafter"/>
</dbReference>
<dbReference type="RefSeq" id="WP_042482813.1">
    <property type="nucleotide sequence ID" value="NZ_BBPI01000005.1"/>
</dbReference>
<evidence type="ECO:0000256" key="3">
    <source>
        <dbReference type="ARBA" id="ARBA00023125"/>
    </source>
</evidence>
<dbReference type="PANTHER" id="PTHR30537">
    <property type="entry name" value="HTH-TYPE TRANSCRIPTIONAL REGULATOR"/>
    <property type="match status" value="1"/>
</dbReference>
<evidence type="ECO:0000256" key="2">
    <source>
        <dbReference type="ARBA" id="ARBA00023015"/>
    </source>
</evidence>
<dbReference type="eggNOG" id="COG0583">
    <property type="taxonomic scope" value="Bacteria"/>
</dbReference>
<keyword evidence="8" id="KW-1185">Reference proteome</keyword>
<protein>
    <submittedName>
        <fullName evidence="7">Putative LysR family transcriptional regulator</fullName>
    </submittedName>
</protein>
<dbReference type="Proteomes" id="UP000032305">
    <property type="component" value="Unassembled WGS sequence"/>
</dbReference>
<dbReference type="SUPFAM" id="SSF46785">
    <property type="entry name" value="Winged helix' DNA-binding domain"/>
    <property type="match status" value="1"/>
</dbReference>
<evidence type="ECO:0000259" key="6">
    <source>
        <dbReference type="PROSITE" id="PS50931"/>
    </source>
</evidence>
<evidence type="ECO:0000313" key="8">
    <source>
        <dbReference type="Proteomes" id="UP000032305"/>
    </source>
</evidence>
<dbReference type="InterPro" id="IPR058163">
    <property type="entry name" value="LysR-type_TF_proteobact-type"/>
</dbReference>
<name>A0A0A1W2D4_9SPHN</name>
<proteinExistence type="inferred from homology"/>
<comment type="similarity">
    <text evidence="1">Belongs to the LysR transcriptional regulatory family.</text>
</comment>
<reference evidence="7 8" key="1">
    <citation type="submission" date="2014-11" db="EMBL/GenBank/DDBJ databases">
        <title>Whole genome shotgun sequence of Sphingomonas parapaucimobilis NBRC 15100.</title>
        <authorList>
            <person name="Katano-Makiyama Y."/>
            <person name="Hosoyama A."/>
            <person name="Hashimoto M."/>
            <person name="Hosoyama Y."/>
            <person name="Noguchi M."/>
            <person name="Numata M."/>
            <person name="Tsuchikane K."/>
            <person name="Hirakata S."/>
            <person name="Uohara A."/>
            <person name="Shimodaira J."/>
            <person name="Ohji S."/>
            <person name="Ichikawa N."/>
            <person name="Kimura A."/>
            <person name="Yamazoe A."/>
            <person name="Fujita N."/>
        </authorList>
    </citation>
    <scope>NUCLEOTIDE SEQUENCE [LARGE SCALE GENOMIC DNA]</scope>
    <source>
        <strain evidence="7 8">NBRC 15100</strain>
    </source>
</reference>
<gene>
    <name evidence="7" type="ORF">SP5_005_00300</name>
</gene>
<dbReference type="Pfam" id="PF00126">
    <property type="entry name" value="HTH_1"/>
    <property type="match status" value="1"/>
</dbReference>
<keyword evidence="2" id="KW-0805">Transcription regulation</keyword>
<dbReference type="SUPFAM" id="SSF53850">
    <property type="entry name" value="Periplasmic binding protein-like II"/>
    <property type="match status" value="1"/>
</dbReference>
<dbReference type="PROSITE" id="PS50931">
    <property type="entry name" value="HTH_LYSR"/>
    <property type="match status" value="1"/>
</dbReference>
<sequence>MDRAQIPLNALRAFEAAARHLNFTRAAIELCVSQGAVSHQVAALEKRLGARLFHRLPRGLALTDDGHALVPVLAETFDRIGATLDRFADGRFQYTLGLGVVGTFATGWLLERLDDFAATHPHIDVRVSINNNRVDLAGEGLDYAIRFGDGAWHGTHAEPLQAAPLTPLCSPRIAGRLRQPADLARERLLRSYRVSEWERWFDAAGVPSPALRGPMFDSSALMAGAAMAGLGVALAPRAMFLRELAAERLVQPFALEIDAGRYWLTRLLSRKEGLAMRAFRQWLLGAVEVIPPLQGEADHAQHGGGVSPSR</sequence>
<dbReference type="EMBL" id="BBPI01000005">
    <property type="protein sequence ID" value="GAL99507.1"/>
    <property type="molecule type" value="Genomic_DNA"/>
</dbReference>
<keyword evidence="4" id="KW-0010">Activator</keyword>
<dbReference type="AlphaFoldDB" id="A0A0A1W2D4"/>
<keyword evidence="5" id="KW-0804">Transcription</keyword>
<accession>A0A0A1W2D4</accession>
<dbReference type="InterPro" id="IPR000847">
    <property type="entry name" value="LysR_HTH_N"/>
</dbReference>
<dbReference type="OrthoDB" id="9813056at2"/>
<dbReference type="GO" id="GO:0003700">
    <property type="term" value="F:DNA-binding transcription factor activity"/>
    <property type="evidence" value="ECO:0007669"/>
    <property type="project" value="InterPro"/>
</dbReference>
<dbReference type="Gene3D" id="3.40.190.10">
    <property type="entry name" value="Periplasmic binding protein-like II"/>
    <property type="match status" value="2"/>
</dbReference>
<dbReference type="PANTHER" id="PTHR30537:SF70">
    <property type="entry name" value="HTH-TYPE TRANSCRIPTIONAL ACTIVATOR AMPR"/>
    <property type="match status" value="1"/>
</dbReference>
<organism evidence="7 8">
    <name type="scientific">Sphingomonas parapaucimobilis NBRC 15100</name>
    <dbReference type="NCBI Taxonomy" id="1219049"/>
    <lineage>
        <taxon>Bacteria</taxon>
        <taxon>Pseudomonadati</taxon>
        <taxon>Pseudomonadota</taxon>
        <taxon>Alphaproteobacteria</taxon>
        <taxon>Sphingomonadales</taxon>
        <taxon>Sphingomonadaceae</taxon>
        <taxon>Sphingomonas</taxon>
    </lineage>
</organism>
<dbReference type="GO" id="GO:0043565">
    <property type="term" value="F:sequence-specific DNA binding"/>
    <property type="evidence" value="ECO:0007669"/>
    <property type="project" value="TreeGrafter"/>
</dbReference>
<evidence type="ECO:0000313" key="7">
    <source>
        <dbReference type="EMBL" id="GAL99507.1"/>
    </source>
</evidence>
<dbReference type="InterPro" id="IPR036390">
    <property type="entry name" value="WH_DNA-bd_sf"/>
</dbReference>
<evidence type="ECO:0000256" key="5">
    <source>
        <dbReference type="ARBA" id="ARBA00023163"/>
    </source>
</evidence>
<dbReference type="Pfam" id="PF03466">
    <property type="entry name" value="LysR_substrate"/>
    <property type="match status" value="1"/>
</dbReference>
<evidence type="ECO:0000256" key="4">
    <source>
        <dbReference type="ARBA" id="ARBA00023159"/>
    </source>
</evidence>
<dbReference type="InterPro" id="IPR036388">
    <property type="entry name" value="WH-like_DNA-bd_sf"/>
</dbReference>
<keyword evidence="3" id="KW-0238">DNA-binding</keyword>
<dbReference type="InterPro" id="IPR005119">
    <property type="entry name" value="LysR_subst-bd"/>
</dbReference>
<dbReference type="FunFam" id="1.10.10.10:FF:000038">
    <property type="entry name" value="Glycine cleavage system transcriptional activator"/>
    <property type="match status" value="1"/>
</dbReference>